<dbReference type="PROSITE" id="PS51257">
    <property type="entry name" value="PROKAR_LIPOPROTEIN"/>
    <property type="match status" value="1"/>
</dbReference>
<dbReference type="GO" id="GO:0016787">
    <property type="term" value="F:hydrolase activity"/>
    <property type="evidence" value="ECO:0007669"/>
    <property type="project" value="UniProtKB-KW"/>
</dbReference>
<dbReference type="EMBL" id="JAVRHQ010000010">
    <property type="protein sequence ID" value="MDT0643079.1"/>
    <property type="molecule type" value="Genomic_DNA"/>
</dbReference>
<reference evidence="1 2" key="1">
    <citation type="submission" date="2023-09" db="EMBL/GenBank/DDBJ databases">
        <authorList>
            <person name="Rey-Velasco X."/>
        </authorList>
    </citation>
    <scope>NUCLEOTIDE SEQUENCE [LARGE SCALE GENOMIC DNA]</scope>
    <source>
        <strain evidence="1 2">F363</strain>
    </source>
</reference>
<comment type="caution">
    <text evidence="1">The sequence shown here is derived from an EMBL/GenBank/DDBJ whole genome shotgun (WGS) entry which is preliminary data.</text>
</comment>
<proteinExistence type="predicted"/>
<gene>
    <name evidence="1" type="ORF">RM553_09595</name>
</gene>
<evidence type="ECO:0000313" key="1">
    <source>
        <dbReference type="EMBL" id="MDT0643079.1"/>
    </source>
</evidence>
<keyword evidence="1" id="KW-0378">Hydrolase</keyword>
<dbReference type="Pfam" id="PF11175">
    <property type="entry name" value="DUF2961"/>
    <property type="match status" value="1"/>
</dbReference>
<dbReference type="Gene3D" id="2.60.120.1390">
    <property type="match status" value="1"/>
</dbReference>
<protein>
    <submittedName>
        <fullName evidence="1">Glycoside hydrolase family 172 protein</fullName>
    </submittedName>
</protein>
<evidence type="ECO:0000313" key="2">
    <source>
        <dbReference type="Proteomes" id="UP001262889"/>
    </source>
</evidence>
<organism evidence="1 2">
    <name type="scientific">Autumnicola tepida</name>
    <dbReference type="NCBI Taxonomy" id="3075595"/>
    <lineage>
        <taxon>Bacteria</taxon>
        <taxon>Pseudomonadati</taxon>
        <taxon>Bacteroidota</taxon>
        <taxon>Flavobacteriia</taxon>
        <taxon>Flavobacteriales</taxon>
        <taxon>Flavobacteriaceae</taxon>
        <taxon>Autumnicola</taxon>
    </lineage>
</organism>
<accession>A0ABU3C9T2</accession>
<keyword evidence="2" id="KW-1185">Reference proteome</keyword>
<sequence length="415" mass="46395">MRKIKKLKSGVFVVLFVLGCIPLSRAQKIYEMPEKKVETRWSSFENLSAGKASGGLENKGAKGHPFNRINAGESISLLDVEGSGTVQRIWLTFSDRSPEMLRSLVINMYWDNKEKPAVSVPIGDFFGVGLGKKVPFESEFFADPEGRSFVCFIPMPFKEGAKIEVVNQSQKDLKALFYDVNLTLEDHPEDLLYFHAYWNRTPKTTLGEDFKILPQVEGKGRFLGTNIGVATNKDYEDSWFGEGEVKIYLDGDTGTPSLVGSGTEDYVGTAYGQGAYSQQFHGSPIADKENGEFAFYRYHVPDPVYFYNDIKVTIQQMGGAPQARVKEFMKNGAKLQPVTIDAEDGFYRLLGKDSNININDEGAPKGWTNFYREDDVSATAYFYLNKPVTDLPSLQALEVRTKNLTKTNTNKSSGL</sequence>
<dbReference type="Proteomes" id="UP001262889">
    <property type="component" value="Unassembled WGS sequence"/>
</dbReference>
<dbReference type="RefSeq" id="WP_311534702.1">
    <property type="nucleotide sequence ID" value="NZ_JAVRHQ010000010.1"/>
</dbReference>
<dbReference type="InterPro" id="IPR021345">
    <property type="entry name" value="DUF2961"/>
</dbReference>
<name>A0ABU3C9T2_9FLAO</name>